<gene>
    <name evidence="1" type="ORF">DYB32_010008</name>
</gene>
<keyword evidence="2" id="KW-1185">Reference proteome</keyword>
<evidence type="ECO:0000313" key="2">
    <source>
        <dbReference type="Proteomes" id="UP000285060"/>
    </source>
</evidence>
<dbReference type="InterPro" id="IPR021109">
    <property type="entry name" value="Peptidase_aspartic_dom_sf"/>
</dbReference>
<sequence length="291" mass="31592">MSTVVPAKETINPAVSVMSTTMDPATPAVFSMEQIEAIRIGDWEGIADSSAVIQHRQLQVEINALVDIGAFVSVINPDIWRLLGSPPLVQPKYGLISASNTKMPTKGLTKFVVSVGTCRAYFSLWVMDGAVSPCILGYNMLRKLGAVVNFTRALKARSLNAVRDGLIWVQVRNTGLDGVYHRKGDVVGLATPLPEQFMDNHGYTTRGSTDVTCSYRSPGRATCSGGEGVNVDEMKKIPVCAAVRTESPAPKEEIPIDWTNSSLSAEQKELLRKVLLRLDLFVTTSVVSPRL</sequence>
<organism evidence="1 2">
    <name type="scientific">Aphanomyces invadans</name>
    <dbReference type="NCBI Taxonomy" id="157072"/>
    <lineage>
        <taxon>Eukaryota</taxon>
        <taxon>Sar</taxon>
        <taxon>Stramenopiles</taxon>
        <taxon>Oomycota</taxon>
        <taxon>Saprolegniomycetes</taxon>
        <taxon>Saprolegniales</taxon>
        <taxon>Verrucalvaceae</taxon>
        <taxon>Aphanomyces</taxon>
    </lineage>
</organism>
<evidence type="ECO:0008006" key="3">
    <source>
        <dbReference type="Google" id="ProtNLM"/>
    </source>
</evidence>
<feature type="non-terminal residue" evidence="1">
    <location>
        <position position="291"/>
    </location>
</feature>
<protein>
    <recommendedName>
        <fullName evidence="3">Peptidase A2 domain-containing protein</fullName>
    </recommendedName>
</protein>
<proteinExistence type="predicted"/>
<name>A0A3R7A237_9STRA</name>
<reference evidence="1 2" key="1">
    <citation type="submission" date="2018-08" db="EMBL/GenBank/DDBJ databases">
        <title>Aphanomyces genome sequencing and annotation.</title>
        <authorList>
            <person name="Minardi D."/>
            <person name="Oidtmann B."/>
            <person name="Van Der Giezen M."/>
            <person name="Studholme D.J."/>
        </authorList>
    </citation>
    <scope>NUCLEOTIDE SEQUENCE [LARGE SCALE GENOMIC DNA]</scope>
    <source>
        <strain evidence="1 2">NJM0002</strain>
    </source>
</reference>
<dbReference type="Proteomes" id="UP000285060">
    <property type="component" value="Unassembled WGS sequence"/>
</dbReference>
<dbReference type="EMBL" id="QUSY01002608">
    <property type="protein sequence ID" value="RHY20561.1"/>
    <property type="molecule type" value="Genomic_DNA"/>
</dbReference>
<accession>A0A3R7A237</accession>
<dbReference type="CDD" id="cd00303">
    <property type="entry name" value="retropepsin_like"/>
    <property type="match status" value="1"/>
</dbReference>
<comment type="caution">
    <text evidence="1">The sequence shown here is derived from an EMBL/GenBank/DDBJ whole genome shotgun (WGS) entry which is preliminary data.</text>
</comment>
<dbReference type="Gene3D" id="2.40.70.10">
    <property type="entry name" value="Acid Proteases"/>
    <property type="match status" value="1"/>
</dbReference>
<dbReference type="VEuPathDB" id="FungiDB:H310_14805"/>
<dbReference type="SUPFAM" id="SSF50630">
    <property type="entry name" value="Acid proteases"/>
    <property type="match status" value="1"/>
</dbReference>
<dbReference type="AlphaFoldDB" id="A0A3R7A237"/>
<evidence type="ECO:0000313" key="1">
    <source>
        <dbReference type="EMBL" id="RHY20561.1"/>
    </source>
</evidence>